<dbReference type="Gene3D" id="1.10.168.20">
    <property type="entry name" value="Ribosomal protein S8e, subdomain"/>
    <property type="match status" value="1"/>
</dbReference>
<evidence type="ECO:0000313" key="3">
    <source>
        <dbReference type="Proteomes" id="UP000002320"/>
    </source>
</evidence>
<accession>B0X0W0</accession>
<reference evidence="1" key="1">
    <citation type="submission" date="2007-03" db="EMBL/GenBank/DDBJ databases">
        <title>Annotation of Culex pipiens quinquefasciatus.</title>
        <authorList>
            <consortium name="The Broad Institute Genome Sequencing Platform"/>
            <person name="Atkinson P.W."/>
            <person name="Hemingway J."/>
            <person name="Christensen B.M."/>
            <person name="Higgs S."/>
            <person name="Kodira C."/>
            <person name="Hannick L."/>
            <person name="Megy K."/>
            <person name="O'Leary S."/>
            <person name="Pearson M."/>
            <person name="Haas B.J."/>
            <person name="Mauceli E."/>
            <person name="Wortman J.R."/>
            <person name="Lee N.H."/>
            <person name="Guigo R."/>
            <person name="Stanke M."/>
            <person name="Alvarado L."/>
            <person name="Amedeo P."/>
            <person name="Antoine C.H."/>
            <person name="Arensburger P."/>
            <person name="Bidwell S.L."/>
            <person name="Crawford M."/>
            <person name="Camaro F."/>
            <person name="Devon K."/>
            <person name="Engels R."/>
            <person name="Hammond M."/>
            <person name="Howarth C."/>
            <person name="Koehrsen M."/>
            <person name="Lawson D."/>
            <person name="Montgomery P."/>
            <person name="Nene V."/>
            <person name="Nusbaum C."/>
            <person name="Puiu D."/>
            <person name="Romero-Severson J."/>
            <person name="Severson D.W."/>
            <person name="Shumway M."/>
            <person name="Sisk P."/>
            <person name="Stolte C."/>
            <person name="Zeng Q."/>
            <person name="Eisenstadt E."/>
            <person name="Fraser-Liggett C."/>
            <person name="Strausberg R."/>
            <person name="Galagan J."/>
            <person name="Birren B."/>
            <person name="Collins F.H."/>
        </authorList>
    </citation>
    <scope>NUCLEOTIDE SEQUENCE [LARGE SCALE GENOMIC DNA]</scope>
    <source>
        <strain evidence="1">JHB</strain>
    </source>
</reference>
<dbReference type="Proteomes" id="UP000002320">
    <property type="component" value="Unassembled WGS sequence"/>
</dbReference>
<evidence type="ECO:0000313" key="1">
    <source>
        <dbReference type="EMBL" id="EDS38352.1"/>
    </source>
</evidence>
<gene>
    <name evidence="2" type="primary">6046014</name>
    <name evidence="1" type="ORF">CpipJ_CPIJ011891</name>
</gene>
<dbReference type="KEGG" id="cqu:CpipJ_CPIJ011891"/>
<proteinExistence type="predicted"/>
<protein>
    <submittedName>
        <fullName evidence="1 2">Ribosomal protein S8</fullName>
    </submittedName>
</protein>
<keyword evidence="1" id="KW-0689">Ribosomal protein</keyword>
<dbReference type="GO" id="GO:0005840">
    <property type="term" value="C:ribosome"/>
    <property type="evidence" value="ECO:0007669"/>
    <property type="project" value="UniProtKB-KW"/>
</dbReference>
<evidence type="ECO:0000313" key="2">
    <source>
        <dbReference type="EnsemblMetazoa" id="CPIJ011891-PA"/>
    </source>
</evidence>
<name>B0X0W0_CULQU</name>
<dbReference type="InterPro" id="IPR042563">
    <property type="entry name" value="Ribosomal_protein_eS8_euk"/>
</dbReference>
<dbReference type="InParanoid" id="B0X0W0"/>
<sequence length="113" mass="12699">MEVGLVEGAITTSLIKTSLPLETSPELPVQHTQKEEIEQTIDVLDISLPRMRGAVCHLCREQTGAKQRKLEELGVIRRGAPARDVIIDSAPFRQWYESHYLQPLGKKHDLKAS</sequence>
<dbReference type="HOGENOM" id="CLU_2135920_0_0_1"/>
<keyword evidence="1" id="KW-0687">Ribonucleoprotein</keyword>
<dbReference type="EMBL" id="DS232246">
    <property type="protein sequence ID" value="EDS38352.1"/>
    <property type="molecule type" value="Genomic_DNA"/>
</dbReference>
<dbReference type="AlphaFoldDB" id="B0X0W0"/>
<keyword evidence="3" id="KW-1185">Reference proteome</keyword>
<dbReference type="VEuPathDB" id="VectorBase:CPIJ011891"/>
<dbReference type="EnsemblMetazoa" id="CPIJ011891-RA">
    <property type="protein sequence ID" value="CPIJ011891-PA"/>
    <property type="gene ID" value="CPIJ011891"/>
</dbReference>
<reference evidence="2" key="2">
    <citation type="submission" date="2021-02" db="UniProtKB">
        <authorList>
            <consortium name="EnsemblMetazoa"/>
        </authorList>
    </citation>
    <scope>IDENTIFICATION</scope>
    <source>
        <strain evidence="2">JHB</strain>
    </source>
</reference>
<organism>
    <name type="scientific">Culex quinquefasciatus</name>
    <name type="common">Southern house mosquito</name>
    <name type="synonym">Culex pungens</name>
    <dbReference type="NCBI Taxonomy" id="7176"/>
    <lineage>
        <taxon>Eukaryota</taxon>
        <taxon>Metazoa</taxon>
        <taxon>Ecdysozoa</taxon>
        <taxon>Arthropoda</taxon>
        <taxon>Hexapoda</taxon>
        <taxon>Insecta</taxon>
        <taxon>Pterygota</taxon>
        <taxon>Neoptera</taxon>
        <taxon>Endopterygota</taxon>
        <taxon>Diptera</taxon>
        <taxon>Nematocera</taxon>
        <taxon>Culicoidea</taxon>
        <taxon>Culicidae</taxon>
        <taxon>Culicinae</taxon>
        <taxon>Culicini</taxon>
        <taxon>Culex</taxon>
        <taxon>Culex</taxon>
    </lineage>
</organism>